<dbReference type="EMBL" id="VNHO01000014">
    <property type="protein sequence ID" value="TYP53744.1"/>
    <property type="molecule type" value="Genomic_DNA"/>
</dbReference>
<protein>
    <submittedName>
        <fullName evidence="2">Uncharacterized protein</fullName>
    </submittedName>
</protein>
<keyword evidence="1" id="KW-0812">Transmembrane</keyword>
<evidence type="ECO:0000313" key="3">
    <source>
        <dbReference type="Proteomes" id="UP000322294"/>
    </source>
</evidence>
<evidence type="ECO:0000256" key="1">
    <source>
        <dbReference type="SAM" id="Phobius"/>
    </source>
</evidence>
<name>A0A5S5ARI7_9FIRM</name>
<keyword evidence="1" id="KW-1133">Transmembrane helix</keyword>
<keyword evidence="3" id="KW-1185">Reference proteome</keyword>
<gene>
    <name evidence="2" type="ORF">LZ11_01465</name>
</gene>
<feature type="transmembrane region" description="Helical" evidence="1">
    <location>
        <begin position="6"/>
        <end position="25"/>
    </location>
</feature>
<comment type="caution">
    <text evidence="2">The sequence shown here is derived from an EMBL/GenBank/DDBJ whole genome shotgun (WGS) entry which is preliminary data.</text>
</comment>
<accession>A0A5S5ARI7</accession>
<dbReference type="AlphaFoldDB" id="A0A5S5ARI7"/>
<proteinExistence type="predicted"/>
<organism evidence="2 3">
    <name type="scientific">Thermosediminibacter litoriperuensis</name>
    <dbReference type="NCBI Taxonomy" id="291989"/>
    <lineage>
        <taxon>Bacteria</taxon>
        <taxon>Bacillati</taxon>
        <taxon>Bacillota</taxon>
        <taxon>Clostridia</taxon>
        <taxon>Thermosediminibacterales</taxon>
        <taxon>Thermosediminibacteraceae</taxon>
        <taxon>Thermosediminibacter</taxon>
    </lineage>
</organism>
<sequence length="55" mass="6364">MWDKQLMMAVIVGATITAVLTVICFTKHSIHISIKLHNIEIEIKKEQKKKHLKHS</sequence>
<dbReference type="Proteomes" id="UP000322294">
    <property type="component" value="Unassembled WGS sequence"/>
</dbReference>
<evidence type="ECO:0000313" key="2">
    <source>
        <dbReference type="EMBL" id="TYP53744.1"/>
    </source>
</evidence>
<reference evidence="2 3" key="1">
    <citation type="submission" date="2019-07" db="EMBL/GenBank/DDBJ databases">
        <title>Genomic Encyclopedia of Type Strains, Phase I: the one thousand microbial genomes (KMG-I) project.</title>
        <authorList>
            <person name="Kyrpides N."/>
        </authorList>
    </citation>
    <scope>NUCLEOTIDE SEQUENCE [LARGE SCALE GENOMIC DNA]</scope>
    <source>
        <strain evidence="2 3">DSM 16647</strain>
    </source>
</reference>
<keyword evidence="1" id="KW-0472">Membrane</keyword>